<dbReference type="Proteomes" id="UP000655443">
    <property type="component" value="Unassembled WGS sequence"/>
</dbReference>
<name>A0A919CZU0_9ACTN</name>
<evidence type="ECO:0000313" key="3">
    <source>
        <dbReference type="EMBL" id="GHD98149.1"/>
    </source>
</evidence>
<comment type="caution">
    <text evidence="3">The sequence shown here is derived from an EMBL/GenBank/DDBJ whole genome shotgun (WGS) entry which is preliminary data.</text>
</comment>
<dbReference type="InterPro" id="IPR004147">
    <property type="entry name" value="ABC1_dom"/>
</dbReference>
<dbReference type="InterPro" id="IPR000719">
    <property type="entry name" value="Prot_kinase_dom"/>
</dbReference>
<dbReference type="GO" id="GO:0005524">
    <property type="term" value="F:ATP binding"/>
    <property type="evidence" value="ECO:0007669"/>
    <property type="project" value="InterPro"/>
</dbReference>
<comment type="similarity">
    <text evidence="1">Belongs to the protein kinase superfamily. ADCK protein kinase family.</text>
</comment>
<evidence type="ECO:0000259" key="2">
    <source>
        <dbReference type="PROSITE" id="PS50011"/>
    </source>
</evidence>
<dbReference type="GO" id="GO:0004672">
    <property type="term" value="F:protein kinase activity"/>
    <property type="evidence" value="ECO:0007669"/>
    <property type="project" value="InterPro"/>
</dbReference>
<dbReference type="EMBL" id="BMVG01000001">
    <property type="protein sequence ID" value="GHD98149.1"/>
    <property type="molecule type" value="Genomic_DNA"/>
</dbReference>
<dbReference type="PANTHER" id="PTHR10566">
    <property type="entry name" value="CHAPERONE-ACTIVITY OF BC1 COMPLEX CABC1 -RELATED"/>
    <property type="match status" value="1"/>
</dbReference>
<dbReference type="SUPFAM" id="SSF56112">
    <property type="entry name" value="Protein kinase-like (PK-like)"/>
    <property type="match status" value="1"/>
</dbReference>
<sequence>MNAATVPPPADPLAAVPRRALAVRAATLLLLLLRGAAALAAQTAVGILRRDMRTRRDRWLVDLVTRLGPAFIKAAQLLATRADVLPPRLCAAFARLYDGVRPAPLAAEAGELRDSGLVLDRGSDGVARPVAAGSIACVYRATAPDGRRVAVKLRRPEVARRLAVDLELMRRGTRLAARLPQLRGLPAVAVVDQMTQAVHGQLDFVREARFLAEFRANMAQESGLRVPAVHPELGHDGALVMEFMEGLRRREPHEFPAGVRERAVLSTLRGIYRMLFIDGLVHCDLHPGNLYFLPDGDVVLVDAGFTVRLDERTRRAFAWFFLQMTVGDGKACAQIVLSTATPGPRADTDGFTRELTALVEANSGVSAADFDLVTFGASLFDIQRRHDLYAAPEFVFPLLSLLVLEGTVRAFAPQVDFQKEAGPYLMKAVFGEAFQPAA</sequence>
<dbReference type="InterPro" id="IPR050154">
    <property type="entry name" value="UbiB_kinase"/>
</dbReference>
<dbReference type="Gene3D" id="1.10.510.10">
    <property type="entry name" value="Transferase(Phosphotransferase) domain 1"/>
    <property type="match status" value="1"/>
</dbReference>
<proteinExistence type="inferred from homology"/>
<reference evidence="3" key="1">
    <citation type="journal article" date="2014" name="Int. J. Syst. Evol. Microbiol.">
        <title>Complete genome sequence of Corynebacterium casei LMG S-19264T (=DSM 44701T), isolated from a smear-ripened cheese.</title>
        <authorList>
            <consortium name="US DOE Joint Genome Institute (JGI-PGF)"/>
            <person name="Walter F."/>
            <person name="Albersmeier A."/>
            <person name="Kalinowski J."/>
            <person name="Ruckert C."/>
        </authorList>
    </citation>
    <scope>NUCLEOTIDE SEQUENCE</scope>
    <source>
        <strain evidence="3">JCM 4714</strain>
    </source>
</reference>
<reference evidence="3" key="2">
    <citation type="submission" date="2020-09" db="EMBL/GenBank/DDBJ databases">
        <authorList>
            <person name="Sun Q."/>
            <person name="Ohkuma M."/>
        </authorList>
    </citation>
    <scope>NUCLEOTIDE SEQUENCE</scope>
    <source>
        <strain evidence="3">JCM 4714</strain>
    </source>
</reference>
<dbReference type="CDD" id="cd05121">
    <property type="entry name" value="ABC1_ADCK3-like"/>
    <property type="match status" value="1"/>
</dbReference>
<accession>A0A919CZU0</accession>
<evidence type="ECO:0000256" key="1">
    <source>
        <dbReference type="ARBA" id="ARBA00009670"/>
    </source>
</evidence>
<gene>
    <name evidence="3" type="ORF">GCM10010339_04170</name>
</gene>
<organism evidence="3 4">
    <name type="scientific">Streptomyces alanosinicus</name>
    <dbReference type="NCBI Taxonomy" id="68171"/>
    <lineage>
        <taxon>Bacteria</taxon>
        <taxon>Bacillati</taxon>
        <taxon>Actinomycetota</taxon>
        <taxon>Actinomycetes</taxon>
        <taxon>Kitasatosporales</taxon>
        <taxon>Streptomycetaceae</taxon>
        <taxon>Streptomyces</taxon>
    </lineage>
</organism>
<dbReference type="PANTHER" id="PTHR10566:SF113">
    <property type="entry name" value="PROTEIN ACTIVITY OF BC1 COMPLEX KINASE 7, CHLOROPLASTIC"/>
    <property type="match status" value="1"/>
</dbReference>
<evidence type="ECO:0000313" key="4">
    <source>
        <dbReference type="Proteomes" id="UP000655443"/>
    </source>
</evidence>
<protein>
    <recommendedName>
        <fullName evidence="2">Protein kinase domain-containing protein</fullName>
    </recommendedName>
</protein>
<keyword evidence="4" id="KW-1185">Reference proteome</keyword>
<dbReference type="AlphaFoldDB" id="A0A919CZU0"/>
<dbReference type="RefSeq" id="WP_189947900.1">
    <property type="nucleotide sequence ID" value="NZ_BMVG01000001.1"/>
</dbReference>
<dbReference type="PROSITE" id="PS50011">
    <property type="entry name" value="PROTEIN_KINASE_DOM"/>
    <property type="match status" value="1"/>
</dbReference>
<dbReference type="InterPro" id="IPR011009">
    <property type="entry name" value="Kinase-like_dom_sf"/>
</dbReference>
<dbReference type="Pfam" id="PF03109">
    <property type="entry name" value="ABC1"/>
    <property type="match status" value="1"/>
</dbReference>
<dbReference type="SMART" id="SM00220">
    <property type="entry name" value="S_TKc"/>
    <property type="match status" value="1"/>
</dbReference>
<feature type="domain" description="Protein kinase" evidence="2">
    <location>
        <begin position="124"/>
        <end position="438"/>
    </location>
</feature>